<dbReference type="EMBL" id="MU006709">
    <property type="protein sequence ID" value="KAF2629518.1"/>
    <property type="molecule type" value="Genomic_DNA"/>
</dbReference>
<gene>
    <name evidence="1" type="ORF">BU25DRAFT_268312</name>
</gene>
<dbReference type="Proteomes" id="UP000799754">
    <property type="component" value="Unassembled WGS sequence"/>
</dbReference>
<reference evidence="1" key="1">
    <citation type="journal article" date="2020" name="Stud. Mycol.">
        <title>101 Dothideomycetes genomes: a test case for predicting lifestyles and emergence of pathogens.</title>
        <authorList>
            <person name="Haridas S."/>
            <person name="Albert R."/>
            <person name="Binder M."/>
            <person name="Bloem J."/>
            <person name="Labutti K."/>
            <person name="Salamov A."/>
            <person name="Andreopoulos B."/>
            <person name="Baker S."/>
            <person name="Barry K."/>
            <person name="Bills G."/>
            <person name="Bluhm B."/>
            <person name="Cannon C."/>
            <person name="Castanera R."/>
            <person name="Culley D."/>
            <person name="Daum C."/>
            <person name="Ezra D."/>
            <person name="Gonzalez J."/>
            <person name="Henrissat B."/>
            <person name="Kuo A."/>
            <person name="Liang C."/>
            <person name="Lipzen A."/>
            <person name="Lutzoni F."/>
            <person name="Magnuson J."/>
            <person name="Mondo S."/>
            <person name="Nolan M."/>
            <person name="Ohm R."/>
            <person name="Pangilinan J."/>
            <person name="Park H.-J."/>
            <person name="Ramirez L."/>
            <person name="Alfaro M."/>
            <person name="Sun H."/>
            <person name="Tritt A."/>
            <person name="Yoshinaga Y."/>
            <person name="Zwiers L.-H."/>
            <person name="Turgeon B."/>
            <person name="Goodwin S."/>
            <person name="Spatafora J."/>
            <person name="Crous P."/>
            <person name="Grigoriev I."/>
        </authorList>
    </citation>
    <scope>NUCLEOTIDE SEQUENCE</scope>
    <source>
        <strain evidence="1">CBS 525.71</strain>
    </source>
</reference>
<organism evidence="1 2">
    <name type="scientific">Macroventuria anomochaeta</name>
    <dbReference type="NCBI Taxonomy" id="301207"/>
    <lineage>
        <taxon>Eukaryota</taxon>
        <taxon>Fungi</taxon>
        <taxon>Dikarya</taxon>
        <taxon>Ascomycota</taxon>
        <taxon>Pezizomycotina</taxon>
        <taxon>Dothideomycetes</taxon>
        <taxon>Pleosporomycetidae</taxon>
        <taxon>Pleosporales</taxon>
        <taxon>Pleosporineae</taxon>
        <taxon>Didymellaceae</taxon>
        <taxon>Macroventuria</taxon>
    </lineage>
</organism>
<name>A0ACB6S6A9_9PLEO</name>
<accession>A0ACB6S6A9</accession>
<protein>
    <submittedName>
        <fullName evidence="1">Uncharacterized protein</fullName>
    </submittedName>
</protein>
<sequence>MEQLAREGVYLQPNHQNQIHHWQERTSSEPEQQEQGVISRLFLTCQDSLWYLLQHLDATSISRSERNILRRSLASLQLWSDGHGATTGALDMTLDRSNSLRLTTLSILNPMCRVLSHGLRSHVLPRQGDDVIVLLCNTATELYSQTKWLLTDDNDDTSDSGSESSSSSDDGATDKMHELVQRIKTYTNCLIDLGTALDCPALEPEHDEGPSLVTLDQRSPHDFHIDLIRAKFPKAETCLLQSLGQTSWNRYLRMQQERDSNAHALFAPTSGDKLHAAESEFQNSGIGTSLPRVVSSCAETVVSSMASVPEGKRVNVPPLPADAKNGLPFECTACGKHIRATTNREWRKHLYTDLRPYTYLFTNCNFTREPFANRQLWTDHLKLGHECGPDWDAVQCPLCLDTTKSGKSAVLVHFARHLEDIALVSLPRDIESDTESDSITETETRSDNADEVSPGSTPGISVNETNIFWSHQPTTPSWQATVSTLKDHNWVDIGSGQCYGRQSTDGTPYLVVKNTHHPALMLLQTNVSTSQHFRKQQDKLISWVEGEAKMALSFQDAAGCTSVCTYLQENGADQLDRLRGTLASTLQSEATQPKSPAPIQGSPTPTASSSACMTLSYQQLDNLAAAAQHVHDVDLIAAKSEARGEARLANRCRQQAERTDSDTCDSARPTQNSSVETRSSDQSDSITPTDKVHVEPSFAAPKNISADALGFAPSAVARSSSSSSAVRTSPMINGPLESTSMFQDEPLLTNTNPWFSLFFEEECTSSYQTDLSAEYSTATNPLATNSTSKPYHRKSAPFEKRARNTLAAREARQKKSDHVDQLEAATTSNSNDDRSTNFQFIVGATPAEVKSKKNMTTVRKATMRAFLGTDSKGYAERHGEQ</sequence>
<evidence type="ECO:0000313" key="2">
    <source>
        <dbReference type="Proteomes" id="UP000799754"/>
    </source>
</evidence>
<comment type="caution">
    <text evidence="1">The sequence shown here is derived from an EMBL/GenBank/DDBJ whole genome shotgun (WGS) entry which is preliminary data.</text>
</comment>
<keyword evidence="2" id="KW-1185">Reference proteome</keyword>
<evidence type="ECO:0000313" key="1">
    <source>
        <dbReference type="EMBL" id="KAF2629518.1"/>
    </source>
</evidence>
<proteinExistence type="predicted"/>